<dbReference type="RefSeq" id="WP_169585352.1">
    <property type="nucleotide sequence ID" value="NZ_VCQU01000002.1"/>
</dbReference>
<dbReference type="AlphaFoldDB" id="A0A848K6E8"/>
<accession>A0A848K6E8</accession>
<reference evidence="1 2" key="1">
    <citation type="submission" date="2019-05" db="EMBL/GenBank/DDBJ databases">
        <authorList>
            <person name="Lee S.D."/>
        </authorList>
    </citation>
    <scope>NUCLEOTIDE SEQUENCE [LARGE SCALE GENOMIC DNA]</scope>
    <source>
        <strain evidence="1 2">YC2-7</strain>
    </source>
</reference>
<sequence length="144" mass="16105">MAVTEAGSAGRLRRLTRAALTADSALSHAEEFATNATLLIDDLSLIVDRLDPCADGLDQLIQETRREVAGIGHTRREVHASVEQIQRMIDLLEWFLTPAFVARDTIDRVVEHIADLRRIFTLRIQAQHVMEEPTQLAEVRLLAG</sequence>
<name>A0A848K6E8_9NOCA</name>
<dbReference type="Proteomes" id="UP000535543">
    <property type="component" value="Unassembled WGS sequence"/>
</dbReference>
<evidence type="ECO:0000313" key="2">
    <source>
        <dbReference type="Proteomes" id="UP000535543"/>
    </source>
</evidence>
<comment type="caution">
    <text evidence="1">The sequence shown here is derived from an EMBL/GenBank/DDBJ whole genome shotgun (WGS) entry which is preliminary data.</text>
</comment>
<evidence type="ECO:0000313" key="1">
    <source>
        <dbReference type="EMBL" id="NMN94605.1"/>
    </source>
</evidence>
<protein>
    <submittedName>
        <fullName evidence="1">Uncharacterized protein</fullName>
    </submittedName>
</protein>
<proteinExistence type="predicted"/>
<reference evidence="1 2" key="2">
    <citation type="submission" date="2020-06" db="EMBL/GenBank/DDBJ databases">
        <title>Antribacter stalactiti gen. nov., sp. nov., a new member of the family Nacardiaceae isolated from a cave.</title>
        <authorList>
            <person name="Kim I.S."/>
        </authorList>
    </citation>
    <scope>NUCLEOTIDE SEQUENCE [LARGE SCALE GENOMIC DNA]</scope>
    <source>
        <strain evidence="1 2">YC2-7</strain>
    </source>
</reference>
<organism evidence="1 2">
    <name type="scientific">Antrihabitans stalactiti</name>
    <dbReference type="NCBI Taxonomy" id="2584121"/>
    <lineage>
        <taxon>Bacteria</taxon>
        <taxon>Bacillati</taxon>
        <taxon>Actinomycetota</taxon>
        <taxon>Actinomycetes</taxon>
        <taxon>Mycobacteriales</taxon>
        <taxon>Nocardiaceae</taxon>
        <taxon>Antrihabitans</taxon>
    </lineage>
</organism>
<gene>
    <name evidence="1" type="ORF">FGL95_06080</name>
</gene>
<dbReference type="EMBL" id="VCQU01000002">
    <property type="protein sequence ID" value="NMN94605.1"/>
    <property type="molecule type" value="Genomic_DNA"/>
</dbReference>
<keyword evidence="2" id="KW-1185">Reference proteome</keyword>